<dbReference type="InterPro" id="IPR036396">
    <property type="entry name" value="Cyt_P450_sf"/>
</dbReference>
<proteinExistence type="predicted"/>
<keyword evidence="1" id="KW-1133">Transmembrane helix</keyword>
<reference evidence="2 3" key="1">
    <citation type="journal article" date="2019" name="Genome Biol. Evol.">
        <title>Insights into the evolution of the New World diploid cottons (Gossypium, subgenus Houzingenia) based on genome sequencing.</title>
        <authorList>
            <person name="Grover C.E."/>
            <person name="Arick M.A. 2nd"/>
            <person name="Thrash A."/>
            <person name="Conover J.L."/>
            <person name="Sanders W.S."/>
            <person name="Peterson D.G."/>
            <person name="Frelichowski J.E."/>
            <person name="Scheffler J.A."/>
            <person name="Scheffler B.E."/>
            <person name="Wendel J.F."/>
        </authorList>
    </citation>
    <scope>NUCLEOTIDE SEQUENCE [LARGE SCALE GENOMIC DNA]</scope>
    <source>
        <strain evidence="2">6</strain>
        <tissue evidence="2">Leaf</tissue>
    </source>
</reference>
<keyword evidence="1" id="KW-0812">Transmembrane</keyword>
<dbReference type="AlphaFoldDB" id="A0A7J9KES0"/>
<dbReference type="Gene3D" id="1.10.630.10">
    <property type="entry name" value="Cytochrome P450"/>
    <property type="match status" value="1"/>
</dbReference>
<dbReference type="EMBL" id="JABFAE010411247">
    <property type="protein sequence ID" value="MBA0844910.1"/>
    <property type="molecule type" value="Genomic_DNA"/>
</dbReference>
<evidence type="ECO:0008006" key="4">
    <source>
        <dbReference type="Google" id="ProtNLM"/>
    </source>
</evidence>
<dbReference type="Proteomes" id="UP000593575">
    <property type="component" value="Unassembled WGS sequence"/>
</dbReference>
<gene>
    <name evidence="2" type="ORF">Goarm_022131</name>
</gene>
<comment type="caution">
    <text evidence="2">The sequence shown here is derived from an EMBL/GenBank/DDBJ whole genome shotgun (WGS) entry which is preliminary data.</text>
</comment>
<feature type="transmembrane region" description="Helical" evidence="1">
    <location>
        <begin position="20"/>
        <end position="45"/>
    </location>
</feature>
<dbReference type="PANTHER" id="PTHR24299">
    <property type="entry name" value="CYTOCHROME P450 FAMILY 1"/>
    <property type="match status" value="1"/>
</dbReference>
<dbReference type="GO" id="GO:0005506">
    <property type="term" value="F:iron ion binding"/>
    <property type="evidence" value="ECO:0007669"/>
    <property type="project" value="InterPro"/>
</dbReference>
<evidence type="ECO:0000313" key="2">
    <source>
        <dbReference type="EMBL" id="MBA0844910.1"/>
    </source>
</evidence>
<sequence>MDIFLGLYFQITMEICYSMFIAPFTTMLSFSTLLVFITVALCYLFKLQWQRNAQKPKQPDLPPGNVHMVPVTCTEISLQFLRKQDASFASRPFTMAIDVLSKGHLTTIFSPLGDQRRKMKRVMVREILSQEKHRWLHEKRVKEVDNLMHCILSQWENGDEGGLVDLRLEEEYVDTIFACVILLYSFCIFDYLPFLRYLDLEGHDKIVEDATSVLEKYNNPIIGDTIQQWIDGKKH</sequence>
<dbReference type="SUPFAM" id="SSF48264">
    <property type="entry name" value="Cytochrome P450"/>
    <property type="match status" value="1"/>
</dbReference>
<protein>
    <recommendedName>
        <fullName evidence="4">Cytochrome P450</fullName>
    </recommendedName>
</protein>
<evidence type="ECO:0000256" key="1">
    <source>
        <dbReference type="SAM" id="Phobius"/>
    </source>
</evidence>
<evidence type="ECO:0000313" key="3">
    <source>
        <dbReference type="Proteomes" id="UP000593575"/>
    </source>
</evidence>
<keyword evidence="1" id="KW-0472">Membrane</keyword>
<dbReference type="PANTHER" id="PTHR24299:SF52">
    <property type="entry name" value="CYTOCHROME P450"/>
    <property type="match status" value="1"/>
</dbReference>
<accession>A0A7J9KES0</accession>
<keyword evidence="3" id="KW-1185">Reference proteome</keyword>
<name>A0A7J9KES0_9ROSI</name>
<feature type="transmembrane region" description="Helical" evidence="1">
    <location>
        <begin position="172"/>
        <end position="192"/>
    </location>
</feature>
<dbReference type="GO" id="GO:0020037">
    <property type="term" value="F:heme binding"/>
    <property type="evidence" value="ECO:0007669"/>
    <property type="project" value="InterPro"/>
</dbReference>
<dbReference type="GO" id="GO:0004497">
    <property type="term" value="F:monooxygenase activity"/>
    <property type="evidence" value="ECO:0007669"/>
    <property type="project" value="InterPro"/>
</dbReference>
<dbReference type="GO" id="GO:0016705">
    <property type="term" value="F:oxidoreductase activity, acting on paired donors, with incorporation or reduction of molecular oxygen"/>
    <property type="evidence" value="ECO:0007669"/>
    <property type="project" value="InterPro"/>
</dbReference>
<organism evidence="2 3">
    <name type="scientific">Gossypium armourianum</name>
    <dbReference type="NCBI Taxonomy" id="34283"/>
    <lineage>
        <taxon>Eukaryota</taxon>
        <taxon>Viridiplantae</taxon>
        <taxon>Streptophyta</taxon>
        <taxon>Embryophyta</taxon>
        <taxon>Tracheophyta</taxon>
        <taxon>Spermatophyta</taxon>
        <taxon>Magnoliopsida</taxon>
        <taxon>eudicotyledons</taxon>
        <taxon>Gunneridae</taxon>
        <taxon>Pentapetalae</taxon>
        <taxon>rosids</taxon>
        <taxon>malvids</taxon>
        <taxon>Malvales</taxon>
        <taxon>Malvaceae</taxon>
        <taxon>Malvoideae</taxon>
        <taxon>Gossypium</taxon>
    </lineage>
</organism>